<dbReference type="SUPFAM" id="SSF51261">
    <property type="entry name" value="Duplicated hybrid motif"/>
    <property type="match status" value="1"/>
</dbReference>
<evidence type="ECO:0000256" key="1">
    <source>
        <dbReference type="SAM" id="Coils"/>
    </source>
</evidence>
<protein>
    <submittedName>
        <fullName evidence="4">Peptidase M24</fullName>
    </submittedName>
</protein>
<dbReference type="Pfam" id="PF01551">
    <property type="entry name" value="Peptidase_M23"/>
    <property type="match status" value="1"/>
</dbReference>
<dbReference type="RefSeq" id="WP_174404736.1">
    <property type="nucleotide sequence ID" value="NZ_BLVO01000013.1"/>
</dbReference>
<keyword evidence="5" id="KW-1185">Reference proteome</keyword>
<dbReference type="CDD" id="cd12797">
    <property type="entry name" value="M23_peptidase"/>
    <property type="match status" value="1"/>
</dbReference>
<keyword evidence="2" id="KW-0472">Membrane</keyword>
<evidence type="ECO:0000313" key="5">
    <source>
        <dbReference type="Proteomes" id="UP000503840"/>
    </source>
</evidence>
<dbReference type="AlphaFoldDB" id="A0A7J0BH19"/>
<proteinExistence type="predicted"/>
<evidence type="ECO:0000259" key="3">
    <source>
        <dbReference type="Pfam" id="PF01551"/>
    </source>
</evidence>
<feature type="transmembrane region" description="Helical" evidence="2">
    <location>
        <begin position="21"/>
        <end position="41"/>
    </location>
</feature>
<dbReference type="EMBL" id="BLVO01000013">
    <property type="protein sequence ID" value="GFM33043.1"/>
    <property type="molecule type" value="Genomic_DNA"/>
</dbReference>
<feature type="domain" description="M23ase beta-sheet core" evidence="3">
    <location>
        <begin position="290"/>
        <end position="383"/>
    </location>
</feature>
<keyword evidence="2" id="KW-0812">Transmembrane</keyword>
<dbReference type="GO" id="GO:0004222">
    <property type="term" value="F:metalloendopeptidase activity"/>
    <property type="evidence" value="ECO:0007669"/>
    <property type="project" value="TreeGrafter"/>
</dbReference>
<dbReference type="Proteomes" id="UP000503840">
    <property type="component" value="Unassembled WGS sequence"/>
</dbReference>
<comment type="caution">
    <text evidence="4">The sequence shown here is derived from an EMBL/GenBank/DDBJ whole genome shotgun (WGS) entry which is preliminary data.</text>
</comment>
<dbReference type="PANTHER" id="PTHR21666">
    <property type="entry name" value="PEPTIDASE-RELATED"/>
    <property type="match status" value="1"/>
</dbReference>
<dbReference type="Gene3D" id="2.70.70.10">
    <property type="entry name" value="Glucose Permease (Domain IIA)"/>
    <property type="match status" value="1"/>
</dbReference>
<evidence type="ECO:0000313" key="4">
    <source>
        <dbReference type="EMBL" id="GFM33043.1"/>
    </source>
</evidence>
<sequence>MMHSQPPQSRHPVLPLQPHKIPAVFVFMLTLGMLLFTAPAIRAAGPSDIKANLKDQKQKAKKTEQTLNKLTAKERDLHKELAAAEDRIKSLERDLNSQEAALAEIEQNKAESEKSHGRLLQKRRKTEKELEELLNAMWPLYIESRAGRGANMPDWHESDRRFEWSTRVYAAINEKNRELAEQQQEIASVLKKQEELERKARERLASVNKSKDRILRDKLAYNSRLNNVRKQKEDAEASLKNVLSLIQDLNYRLETSDKPEGKFALNKGRLPWPARGMLTLRYAPAADPPTRGIGIALMNGAPVQTVASGKVVHNDILRGFGRVVIVMHDKEYYSLYAYLADSNLTVGQDVKRGQKLGTAGYFPRVEGPGLYFELRFHQKAINPEPWLTASN</sequence>
<dbReference type="InterPro" id="IPR050570">
    <property type="entry name" value="Cell_wall_metabolism_enzyme"/>
</dbReference>
<dbReference type="SUPFAM" id="SSF90257">
    <property type="entry name" value="Myosin rod fragments"/>
    <property type="match status" value="1"/>
</dbReference>
<dbReference type="InterPro" id="IPR011055">
    <property type="entry name" value="Dup_hybrid_motif"/>
</dbReference>
<keyword evidence="1" id="KW-0175">Coiled coil</keyword>
<feature type="coiled-coil region" evidence="1">
    <location>
        <begin position="50"/>
        <end position="136"/>
    </location>
</feature>
<gene>
    <name evidence="4" type="ORF">DSM101010T_14080</name>
</gene>
<keyword evidence="2" id="KW-1133">Transmembrane helix</keyword>
<feature type="coiled-coil region" evidence="1">
    <location>
        <begin position="172"/>
        <end position="245"/>
    </location>
</feature>
<organism evidence="4 5">
    <name type="scientific">Desulfovibrio subterraneus</name>
    <dbReference type="NCBI Taxonomy" id="2718620"/>
    <lineage>
        <taxon>Bacteria</taxon>
        <taxon>Pseudomonadati</taxon>
        <taxon>Thermodesulfobacteriota</taxon>
        <taxon>Desulfovibrionia</taxon>
        <taxon>Desulfovibrionales</taxon>
        <taxon>Desulfovibrionaceae</taxon>
        <taxon>Desulfovibrio</taxon>
    </lineage>
</organism>
<name>A0A7J0BH19_9BACT</name>
<evidence type="ECO:0000256" key="2">
    <source>
        <dbReference type="SAM" id="Phobius"/>
    </source>
</evidence>
<dbReference type="InterPro" id="IPR016047">
    <property type="entry name" value="M23ase_b-sheet_dom"/>
</dbReference>
<reference evidence="4 5" key="1">
    <citation type="submission" date="2020-05" db="EMBL/GenBank/DDBJ databases">
        <title>Draft genome sequence of Desulfovibrio sp. strain HN2T.</title>
        <authorList>
            <person name="Ueno A."/>
            <person name="Tamazawa S."/>
            <person name="Tamamura S."/>
            <person name="Murakami T."/>
            <person name="Kiyama T."/>
            <person name="Inomata H."/>
            <person name="Amano Y."/>
            <person name="Miyakawa K."/>
            <person name="Tamaki H."/>
            <person name="Naganuma T."/>
            <person name="Kaneko K."/>
        </authorList>
    </citation>
    <scope>NUCLEOTIDE SEQUENCE [LARGE SCALE GENOMIC DNA]</scope>
    <source>
        <strain evidence="4 5">HN2</strain>
    </source>
</reference>
<dbReference type="PANTHER" id="PTHR21666:SF270">
    <property type="entry name" value="MUREIN HYDROLASE ACTIVATOR ENVC"/>
    <property type="match status" value="1"/>
</dbReference>
<accession>A0A7J0BH19</accession>